<dbReference type="OrthoDB" id="9758724at2"/>
<evidence type="ECO:0000313" key="5">
    <source>
        <dbReference type="Proteomes" id="UP000221653"/>
    </source>
</evidence>
<sequence>MAPLPLDRLRDLTAPTGQEDLLTVSYTAPRIGVGAKQGRIAAGLLAGLAVAVVGWFFMTSPGEEPIDTALVSSAGASLSAGTSPPASGEETVVVSVIGHVENPGLVTLAPGDRIFHALEQARPLPDADFHALNQARKLVDGEQIVVYRVGEAPVEPALPPGEPAPGGGSGGGSGGGVSLNTATAAELETLKGVGAATAQAIITYREQNGGFRTVDDLLNVSGIGPAKFAAIKDSVTL</sequence>
<gene>
    <name evidence="4" type="ORF">ATK06_1339</name>
</gene>
<keyword evidence="2" id="KW-0472">Membrane</keyword>
<dbReference type="Gene3D" id="1.10.150.280">
    <property type="entry name" value="AF1531-like domain"/>
    <property type="match status" value="1"/>
</dbReference>
<dbReference type="GO" id="GO:0006281">
    <property type="term" value="P:DNA repair"/>
    <property type="evidence" value="ECO:0007669"/>
    <property type="project" value="InterPro"/>
</dbReference>
<dbReference type="GO" id="GO:0015628">
    <property type="term" value="P:protein secretion by the type II secretion system"/>
    <property type="evidence" value="ECO:0007669"/>
    <property type="project" value="TreeGrafter"/>
</dbReference>
<dbReference type="InterPro" id="IPR010994">
    <property type="entry name" value="RuvA_2-like"/>
</dbReference>
<feature type="compositionally biased region" description="Gly residues" evidence="1">
    <location>
        <begin position="164"/>
        <end position="177"/>
    </location>
</feature>
<dbReference type="EMBL" id="PDJF01000001">
    <property type="protein sequence ID" value="PFG28237.1"/>
    <property type="molecule type" value="Genomic_DNA"/>
</dbReference>
<dbReference type="SMART" id="SM00278">
    <property type="entry name" value="HhH1"/>
    <property type="match status" value="2"/>
</dbReference>
<dbReference type="Pfam" id="PF12836">
    <property type="entry name" value="HHH_3"/>
    <property type="match status" value="1"/>
</dbReference>
<name>A0A2A9DNA3_9CORY</name>
<dbReference type="PANTHER" id="PTHR21180">
    <property type="entry name" value="ENDONUCLEASE/EXONUCLEASE/PHOSPHATASE FAMILY DOMAIN-CONTAINING PROTEIN 1"/>
    <property type="match status" value="1"/>
</dbReference>
<dbReference type="InterPro" id="IPR051675">
    <property type="entry name" value="Endo/Exo/Phosphatase_dom_1"/>
</dbReference>
<feature type="region of interest" description="Disordered" evidence="1">
    <location>
        <begin position="154"/>
        <end position="179"/>
    </location>
</feature>
<dbReference type="AlphaFoldDB" id="A0A2A9DNA3"/>
<dbReference type="Proteomes" id="UP000221653">
    <property type="component" value="Unassembled WGS sequence"/>
</dbReference>
<keyword evidence="2" id="KW-0812">Transmembrane</keyword>
<comment type="caution">
    <text evidence="4">The sequence shown here is derived from an EMBL/GenBank/DDBJ whole genome shotgun (WGS) entry which is preliminary data.</text>
</comment>
<accession>A0A2A9DNA3</accession>
<dbReference type="STRING" id="1724.GCA_001044175_01394"/>
<proteinExistence type="predicted"/>
<dbReference type="RefSeq" id="WP_048379572.1">
    <property type="nucleotide sequence ID" value="NZ_LDYE01000003.1"/>
</dbReference>
<dbReference type="PANTHER" id="PTHR21180:SF32">
    <property type="entry name" value="ENDONUCLEASE_EXONUCLEASE_PHOSPHATASE FAMILY DOMAIN-CONTAINING PROTEIN 1"/>
    <property type="match status" value="1"/>
</dbReference>
<feature type="transmembrane region" description="Helical" evidence="2">
    <location>
        <begin position="40"/>
        <end position="58"/>
    </location>
</feature>
<protein>
    <submittedName>
        <fullName evidence="4">Competence protein ComEA</fullName>
    </submittedName>
</protein>
<evidence type="ECO:0000256" key="1">
    <source>
        <dbReference type="SAM" id="MobiDB-lite"/>
    </source>
</evidence>
<dbReference type="SUPFAM" id="SSF47781">
    <property type="entry name" value="RuvA domain 2-like"/>
    <property type="match status" value="1"/>
</dbReference>
<keyword evidence="2" id="KW-1133">Transmembrane helix</keyword>
<dbReference type="GO" id="GO:0015627">
    <property type="term" value="C:type II protein secretion system complex"/>
    <property type="evidence" value="ECO:0007669"/>
    <property type="project" value="TreeGrafter"/>
</dbReference>
<evidence type="ECO:0000313" key="4">
    <source>
        <dbReference type="EMBL" id="PFG28237.1"/>
    </source>
</evidence>
<dbReference type="InterPro" id="IPR004509">
    <property type="entry name" value="Competence_ComEA_HhH"/>
</dbReference>
<dbReference type="InterPro" id="IPR003583">
    <property type="entry name" value="Hlx-hairpin-Hlx_DNA-bd_motif"/>
</dbReference>
<evidence type="ECO:0000259" key="3">
    <source>
        <dbReference type="SMART" id="SM00278"/>
    </source>
</evidence>
<evidence type="ECO:0000256" key="2">
    <source>
        <dbReference type="SAM" id="Phobius"/>
    </source>
</evidence>
<dbReference type="NCBIfam" id="TIGR00426">
    <property type="entry name" value="competence protein ComEA helix-hairpin-helix repeat region"/>
    <property type="match status" value="1"/>
</dbReference>
<feature type="domain" description="Helix-hairpin-helix DNA-binding motif class 1" evidence="3">
    <location>
        <begin position="215"/>
        <end position="234"/>
    </location>
</feature>
<dbReference type="GO" id="GO:0003677">
    <property type="term" value="F:DNA binding"/>
    <property type="evidence" value="ECO:0007669"/>
    <property type="project" value="InterPro"/>
</dbReference>
<keyword evidence="5" id="KW-1185">Reference proteome</keyword>
<reference evidence="4 5" key="1">
    <citation type="submission" date="2017-10" db="EMBL/GenBank/DDBJ databases">
        <title>Sequencing the genomes of 1000 actinobacteria strains.</title>
        <authorList>
            <person name="Klenk H.-P."/>
        </authorList>
    </citation>
    <scope>NUCLEOTIDE SEQUENCE [LARGE SCALE GENOMIC DNA]</scope>
    <source>
        <strain evidence="4 5">DSM 20688</strain>
    </source>
</reference>
<organism evidence="4 5">
    <name type="scientific">Corynebacterium renale</name>
    <dbReference type="NCBI Taxonomy" id="1724"/>
    <lineage>
        <taxon>Bacteria</taxon>
        <taxon>Bacillati</taxon>
        <taxon>Actinomycetota</taxon>
        <taxon>Actinomycetes</taxon>
        <taxon>Mycobacteriales</taxon>
        <taxon>Corynebacteriaceae</taxon>
        <taxon>Corynebacterium</taxon>
    </lineage>
</organism>
<feature type="domain" description="Helix-hairpin-helix DNA-binding motif class 1" evidence="3">
    <location>
        <begin position="185"/>
        <end position="204"/>
    </location>
</feature>